<evidence type="ECO:0000313" key="8">
    <source>
        <dbReference type="Proteomes" id="UP000251960"/>
    </source>
</evidence>
<dbReference type="Pfam" id="PF08323">
    <property type="entry name" value="Glyco_transf_5"/>
    <property type="match status" value="1"/>
</dbReference>
<sequence>MLPFDSFLPSKPSTSDTATDHSSDSDFATTNSNEDTAILGMTGDGAFAISFADRFTASASATLFVEILAILDKLKEEREQQEGKYGEEDVDGSCISEEEDGDWDVDEPDEEDIIYVAFCIHNIAYQGRFARADFDLLNLPDSFLPSFDFIDGHVKPVLGRKINWMKTGIVESDLVLTVSPHYVKELTYGPDKGVELDGVLRTKPLEIGIVNGMDVYEWDPSTDKYTSVKYDATRSVNHHTGLEQYGTPAFQEMVQNCMAQNLSWKGPAKKWEEVLLGLGVEGSQAGIDDAEEIAPLAKENVYSMTA</sequence>
<protein>
    <submittedName>
        <fullName evidence="7">Granule-bound starch synthase 1b, chloroplastic/amyloplastic</fullName>
    </submittedName>
</protein>
<proteinExistence type="predicted"/>
<comment type="pathway">
    <text evidence="1">Glycan biosynthesis; starch biosynthesis.</text>
</comment>
<evidence type="ECO:0000256" key="4">
    <source>
        <dbReference type="ARBA" id="ARBA00022922"/>
    </source>
</evidence>
<evidence type="ECO:0000256" key="2">
    <source>
        <dbReference type="ARBA" id="ARBA00022676"/>
    </source>
</evidence>
<dbReference type="GO" id="GO:0016757">
    <property type="term" value="F:glycosyltransferase activity"/>
    <property type="evidence" value="ECO:0007669"/>
    <property type="project" value="UniProtKB-KW"/>
</dbReference>
<keyword evidence="3" id="KW-0808">Transferase</keyword>
<dbReference type="Proteomes" id="UP000251960">
    <property type="component" value="Unassembled WGS sequence"/>
</dbReference>
<keyword evidence="2" id="KW-0328">Glycosyltransferase</keyword>
<name>A0A3L6D641_MAIZE</name>
<dbReference type="PANTHER" id="PTHR45825:SF17">
    <property type="entry name" value="STARCH SYNTHASE, CHLOROPLASTIC_AMYLOPLASTIC"/>
    <property type="match status" value="1"/>
</dbReference>
<gene>
    <name evidence="7" type="primary">SSG1B_2</name>
    <name evidence="7" type="ORF">Zm00014a_044324</name>
</gene>
<dbReference type="EMBL" id="NCVQ01001213">
    <property type="protein sequence ID" value="PWZ04019.1"/>
    <property type="molecule type" value="Genomic_DNA"/>
</dbReference>
<evidence type="ECO:0000256" key="3">
    <source>
        <dbReference type="ARBA" id="ARBA00022679"/>
    </source>
</evidence>
<accession>A0A3L6D641</accession>
<comment type="caution">
    <text evidence="7">The sequence shown here is derived from an EMBL/GenBank/DDBJ whole genome shotgun (WGS) entry which is preliminary data.</text>
</comment>
<organism evidence="7 8">
    <name type="scientific">Zea mays</name>
    <name type="common">Maize</name>
    <dbReference type="NCBI Taxonomy" id="4577"/>
    <lineage>
        <taxon>Eukaryota</taxon>
        <taxon>Viridiplantae</taxon>
        <taxon>Streptophyta</taxon>
        <taxon>Embryophyta</taxon>
        <taxon>Tracheophyta</taxon>
        <taxon>Spermatophyta</taxon>
        <taxon>Magnoliopsida</taxon>
        <taxon>Liliopsida</taxon>
        <taxon>Poales</taxon>
        <taxon>Poaceae</taxon>
        <taxon>PACMAD clade</taxon>
        <taxon>Panicoideae</taxon>
        <taxon>Andropogonodae</taxon>
        <taxon>Andropogoneae</taxon>
        <taxon>Tripsacinae</taxon>
        <taxon>Zea</taxon>
    </lineage>
</organism>
<feature type="region of interest" description="Disordered" evidence="5">
    <location>
        <begin position="1"/>
        <end position="31"/>
    </location>
</feature>
<dbReference type="PANTHER" id="PTHR45825">
    <property type="entry name" value="GRANULE-BOUND STARCH SYNTHASE 1, CHLOROPLASTIC/AMYLOPLASTIC"/>
    <property type="match status" value="1"/>
</dbReference>
<dbReference type="GO" id="GO:0019252">
    <property type="term" value="P:starch biosynthetic process"/>
    <property type="evidence" value="ECO:0007669"/>
    <property type="project" value="UniProtKB-UniPathway"/>
</dbReference>
<dbReference type="Gene3D" id="3.40.50.2000">
    <property type="entry name" value="Glycogen Phosphorylase B"/>
    <property type="match status" value="1"/>
</dbReference>
<feature type="domain" description="Starch synthase catalytic" evidence="6">
    <location>
        <begin position="115"/>
        <end position="201"/>
    </location>
</feature>
<dbReference type="UniPathway" id="UPA00152"/>
<dbReference type="SUPFAM" id="SSF53756">
    <property type="entry name" value="UDP-Glycosyltransferase/glycogen phosphorylase"/>
    <property type="match status" value="1"/>
</dbReference>
<evidence type="ECO:0000259" key="6">
    <source>
        <dbReference type="Pfam" id="PF08323"/>
    </source>
</evidence>
<evidence type="ECO:0000313" key="7">
    <source>
        <dbReference type="EMBL" id="PWZ04019.1"/>
    </source>
</evidence>
<evidence type="ECO:0000256" key="5">
    <source>
        <dbReference type="SAM" id="MobiDB-lite"/>
    </source>
</evidence>
<reference evidence="7 8" key="1">
    <citation type="journal article" date="2018" name="Nat. Genet.">
        <title>Extensive intraspecific gene order and gene structural variations between Mo17 and other maize genomes.</title>
        <authorList>
            <person name="Sun S."/>
            <person name="Zhou Y."/>
            <person name="Chen J."/>
            <person name="Shi J."/>
            <person name="Zhao H."/>
            <person name="Zhao H."/>
            <person name="Song W."/>
            <person name="Zhang M."/>
            <person name="Cui Y."/>
            <person name="Dong X."/>
            <person name="Liu H."/>
            <person name="Ma X."/>
            <person name="Jiao Y."/>
            <person name="Wang B."/>
            <person name="Wei X."/>
            <person name="Stein J.C."/>
            <person name="Glaubitz J.C."/>
            <person name="Lu F."/>
            <person name="Yu G."/>
            <person name="Liang C."/>
            <person name="Fengler K."/>
            <person name="Li B."/>
            <person name="Rafalski A."/>
            <person name="Schnable P.S."/>
            <person name="Ware D.H."/>
            <person name="Buckler E.S."/>
            <person name="Lai J."/>
        </authorList>
    </citation>
    <scope>NUCLEOTIDE SEQUENCE [LARGE SCALE GENOMIC DNA]</scope>
    <source>
        <strain evidence="8">cv. Missouri 17</strain>
        <tissue evidence="7">Seedling</tissue>
    </source>
</reference>
<dbReference type="InterPro" id="IPR013534">
    <property type="entry name" value="Starch_synth_cat_dom"/>
</dbReference>
<keyword evidence="4" id="KW-0750">Starch biosynthesis</keyword>
<dbReference type="AlphaFoldDB" id="A0A3L6D641"/>
<evidence type="ECO:0000256" key="1">
    <source>
        <dbReference type="ARBA" id="ARBA00004727"/>
    </source>
</evidence>